<organism evidence="2 3">
    <name type="scientific">Oryzias melastigma</name>
    <name type="common">Marine medaka</name>
    <dbReference type="NCBI Taxonomy" id="30732"/>
    <lineage>
        <taxon>Eukaryota</taxon>
        <taxon>Metazoa</taxon>
        <taxon>Chordata</taxon>
        <taxon>Craniata</taxon>
        <taxon>Vertebrata</taxon>
        <taxon>Euteleostomi</taxon>
        <taxon>Actinopterygii</taxon>
        <taxon>Neopterygii</taxon>
        <taxon>Teleostei</taxon>
        <taxon>Neoteleostei</taxon>
        <taxon>Acanthomorphata</taxon>
        <taxon>Ovalentaria</taxon>
        <taxon>Atherinomorphae</taxon>
        <taxon>Beloniformes</taxon>
        <taxon>Adrianichthyidae</taxon>
        <taxon>Oryziinae</taxon>
        <taxon>Oryzias</taxon>
    </lineage>
</organism>
<evidence type="ECO:0000256" key="1">
    <source>
        <dbReference type="SAM" id="MobiDB-lite"/>
    </source>
</evidence>
<dbReference type="Proteomes" id="UP000646548">
    <property type="component" value="Unassembled WGS sequence"/>
</dbReference>
<name>A0A834CX57_ORYME</name>
<dbReference type="AlphaFoldDB" id="A0A834CX57"/>
<proteinExistence type="predicted"/>
<dbReference type="EMBL" id="WKFB01000151">
    <property type="protein sequence ID" value="KAF6733781.1"/>
    <property type="molecule type" value="Genomic_DNA"/>
</dbReference>
<evidence type="ECO:0000313" key="3">
    <source>
        <dbReference type="Proteomes" id="UP000646548"/>
    </source>
</evidence>
<sequence>MACGGGRRLGEGERCKRPLEESLRAAAAFADRGPKGAPKNTPHSRALGPIVSHAISQSK</sequence>
<gene>
    <name evidence="2" type="ORF">FQA47_023154</name>
</gene>
<reference evidence="2" key="1">
    <citation type="journal article" name="BMC Genomics">
        <title>Long-read sequencing and de novo genome assembly of marine medaka (Oryzias melastigma).</title>
        <authorList>
            <person name="Liang P."/>
            <person name="Saqib H.S.A."/>
            <person name="Ni X."/>
            <person name="Shen Y."/>
        </authorList>
    </citation>
    <scope>NUCLEOTIDE SEQUENCE</scope>
    <source>
        <strain evidence="2">Bigg-433</strain>
    </source>
</reference>
<accession>A0A834CX57</accession>
<comment type="caution">
    <text evidence="2">The sequence shown here is derived from an EMBL/GenBank/DDBJ whole genome shotgun (WGS) entry which is preliminary data.</text>
</comment>
<evidence type="ECO:0000313" key="2">
    <source>
        <dbReference type="EMBL" id="KAF6733781.1"/>
    </source>
</evidence>
<protein>
    <submittedName>
        <fullName evidence="2">Uncharacterized protein</fullName>
    </submittedName>
</protein>
<feature type="region of interest" description="Disordered" evidence="1">
    <location>
        <begin position="29"/>
        <end position="59"/>
    </location>
</feature>